<comment type="function">
    <text evidence="1">Involved in the metabolism of ADP-ribose 1',2'-cyclic phosphate which is produced as a consequence of tRNA splicing.</text>
</comment>
<dbReference type="AlphaFoldDB" id="A0A0N7MLR7"/>
<dbReference type="Gene3D" id="3.90.1140.10">
    <property type="entry name" value="Cyclic phosphodiesterase"/>
    <property type="match status" value="1"/>
</dbReference>
<dbReference type="EMBL" id="LN890539">
    <property type="protein sequence ID" value="CUS23041.1"/>
    <property type="molecule type" value="Genomic_DNA"/>
</dbReference>
<dbReference type="PANTHER" id="PTHR28141:SF1">
    <property type="entry name" value="2',3'-CYCLIC-NUCLEOTIDE 3'-PHOSPHODIESTERASE"/>
    <property type="match status" value="1"/>
</dbReference>
<evidence type="ECO:0000256" key="1">
    <source>
        <dbReference type="ARBA" id="ARBA00003831"/>
    </source>
</evidence>
<sequence length="215" mass="23928">MGIALWFVPHSNSQVHDTIQSLILSLQTLFPDAPVFEPHLTVTSQLKCQTLDEVNHILTSCAAAVGAIKESIKGKDGAIVSFSGVSVGKGYFTKVRLTCMEHKYLMGIAQVIRELFVAEKPEEAAEWLTEEFRPHVSLVYSDVYHVNQALERVIAQRIEDALDLQLHKVRVAGDHNQCTWQFDSPMTGWGVPGVFKVVRCEGPVNEWEVLGSVEV</sequence>
<evidence type="ECO:0000313" key="5">
    <source>
        <dbReference type="EMBL" id="CUS23041.1"/>
    </source>
</evidence>
<keyword evidence="6" id="KW-1185">Reference proteome</keyword>
<evidence type="ECO:0000256" key="2">
    <source>
        <dbReference type="ARBA" id="ARBA00006037"/>
    </source>
</evidence>
<dbReference type="GO" id="GO:0004113">
    <property type="term" value="F:2',3'-cyclic-nucleotide 3'-phosphodiesterase activity"/>
    <property type="evidence" value="ECO:0007669"/>
    <property type="project" value="UniProtKB-EC"/>
</dbReference>
<dbReference type="Pfam" id="PF07823">
    <property type="entry name" value="CPDase"/>
    <property type="match status" value="1"/>
</dbReference>
<evidence type="ECO:0000256" key="3">
    <source>
        <dbReference type="ARBA" id="ARBA00012317"/>
    </source>
</evidence>
<proteinExistence type="inferred from homology"/>
<reference evidence="6" key="1">
    <citation type="submission" date="2015-10" db="EMBL/GenBank/DDBJ databases">
        <authorList>
            <person name="Devillers H."/>
        </authorList>
    </citation>
    <scope>NUCLEOTIDE SEQUENCE [LARGE SCALE GENOMIC DNA]</scope>
</reference>
<organism evidence="5 6">
    <name type="scientific">Lachancea quebecensis</name>
    <dbReference type="NCBI Taxonomy" id="1654605"/>
    <lineage>
        <taxon>Eukaryota</taxon>
        <taxon>Fungi</taxon>
        <taxon>Dikarya</taxon>
        <taxon>Ascomycota</taxon>
        <taxon>Saccharomycotina</taxon>
        <taxon>Saccharomycetes</taxon>
        <taxon>Saccharomycetales</taxon>
        <taxon>Saccharomycetaceae</taxon>
        <taxon>Lachancea</taxon>
    </lineage>
</organism>
<dbReference type="PANTHER" id="PTHR28141">
    <property type="entry name" value="2',3'-CYCLIC-NUCLEOTIDE 3'-PHOSPHODIESTERASE"/>
    <property type="match status" value="1"/>
</dbReference>
<dbReference type="InterPro" id="IPR012386">
    <property type="entry name" value="Cyclic-nucl_3Pdiesterase"/>
</dbReference>
<evidence type="ECO:0000313" key="6">
    <source>
        <dbReference type="Proteomes" id="UP000236544"/>
    </source>
</evidence>
<protein>
    <recommendedName>
        <fullName evidence="4">2',3'-cyclic-nucleotide 3'-phosphodiesterase</fullName>
        <ecNumber evidence="3">3.1.4.37</ecNumber>
    </recommendedName>
</protein>
<dbReference type="OrthoDB" id="514292at2759"/>
<evidence type="ECO:0000256" key="4">
    <source>
        <dbReference type="ARBA" id="ARBA00014478"/>
    </source>
</evidence>
<accession>A0A0N7MLR7</accession>
<dbReference type="EC" id="3.1.4.37" evidence="3"/>
<dbReference type="Proteomes" id="UP000236544">
    <property type="component" value="Unassembled WGS sequence"/>
</dbReference>
<name>A0A0N7MLR7_9SACH</name>
<dbReference type="SUPFAM" id="SSF55144">
    <property type="entry name" value="LigT-like"/>
    <property type="match status" value="1"/>
</dbReference>
<dbReference type="GO" id="GO:0009187">
    <property type="term" value="P:cyclic nucleotide metabolic process"/>
    <property type="evidence" value="ECO:0007669"/>
    <property type="project" value="TreeGrafter"/>
</dbReference>
<gene>
    <name evidence="5" type="ORF">LAQU0_S08e00826g</name>
</gene>
<comment type="similarity">
    <text evidence="2">Belongs to the 2H phosphoesterase superfamily. CPD1 family.</text>
</comment>
<dbReference type="InterPro" id="IPR009097">
    <property type="entry name" value="Cyclic_Pdiesterase"/>
</dbReference>